<dbReference type="GO" id="GO:0006633">
    <property type="term" value="P:fatty acid biosynthetic process"/>
    <property type="evidence" value="ECO:0007669"/>
    <property type="project" value="UniProtKB-UniRule"/>
</dbReference>
<dbReference type="GO" id="GO:0005737">
    <property type="term" value="C:cytoplasm"/>
    <property type="evidence" value="ECO:0007669"/>
    <property type="project" value="UniProtKB-SubCell"/>
</dbReference>
<comment type="similarity">
    <text evidence="10">Belongs to the PlsX family.</text>
</comment>
<evidence type="ECO:0000256" key="4">
    <source>
        <dbReference type="ARBA" id="ARBA00022679"/>
    </source>
</evidence>
<dbReference type="AlphaFoldDB" id="A0A4Y9EMM1"/>
<dbReference type="Proteomes" id="UP000297737">
    <property type="component" value="Unassembled WGS sequence"/>
</dbReference>
<dbReference type="HAMAP" id="MF_00019">
    <property type="entry name" value="PlsX"/>
    <property type="match status" value="1"/>
</dbReference>
<dbReference type="PANTHER" id="PTHR30100:SF1">
    <property type="entry name" value="PHOSPHATE ACYLTRANSFERASE"/>
    <property type="match status" value="1"/>
</dbReference>
<keyword evidence="6 10" id="KW-0594">Phospholipid biosynthesis</keyword>
<dbReference type="GO" id="GO:0008654">
    <property type="term" value="P:phospholipid biosynthetic process"/>
    <property type="evidence" value="ECO:0007669"/>
    <property type="project" value="UniProtKB-KW"/>
</dbReference>
<evidence type="ECO:0000256" key="3">
    <source>
        <dbReference type="ARBA" id="ARBA00022516"/>
    </source>
</evidence>
<accession>A0A4Y9EMM1</accession>
<dbReference type="UniPathway" id="UPA00085"/>
<evidence type="ECO:0000313" key="11">
    <source>
        <dbReference type="EMBL" id="TFU03083.1"/>
    </source>
</evidence>
<evidence type="ECO:0000256" key="5">
    <source>
        <dbReference type="ARBA" id="ARBA00023098"/>
    </source>
</evidence>
<dbReference type="EMBL" id="SIHO01000002">
    <property type="protein sequence ID" value="TFU03083.1"/>
    <property type="molecule type" value="Genomic_DNA"/>
</dbReference>
<keyword evidence="4 10" id="KW-0808">Transferase</keyword>
<organism evidence="11 12">
    <name type="scientific">Glacieibacterium arshaanense</name>
    <dbReference type="NCBI Taxonomy" id="2511025"/>
    <lineage>
        <taxon>Bacteria</taxon>
        <taxon>Pseudomonadati</taxon>
        <taxon>Pseudomonadota</taxon>
        <taxon>Alphaproteobacteria</taxon>
        <taxon>Sphingomonadales</taxon>
        <taxon>Sphingosinicellaceae</taxon>
        <taxon>Glacieibacterium</taxon>
    </lineage>
</organism>
<dbReference type="GO" id="GO:0043811">
    <property type="term" value="F:phosphate:acyl-[acyl carrier protein] acyltransferase activity"/>
    <property type="evidence" value="ECO:0007669"/>
    <property type="project" value="UniProtKB-UniRule"/>
</dbReference>
<comment type="pathway">
    <text evidence="10">Lipid metabolism; phospholipid metabolism.</text>
</comment>
<reference evidence="11 12" key="1">
    <citation type="submission" date="2019-02" db="EMBL/GenBank/DDBJ databases">
        <title>Polymorphobacter sp. isolated from the lake at the Tibet of China.</title>
        <authorList>
            <person name="Li A."/>
        </authorList>
    </citation>
    <scope>NUCLEOTIDE SEQUENCE [LARGE SCALE GENOMIC DNA]</scope>
    <source>
        <strain evidence="11 12">DJ1R-1</strain>
    </source>
</reference>
<proteinExistence type="inferred from homology"/>
<evidence type="ECO:0000256" key="6">
    <source>
        <dbReference type="ARBA" id="ARBA00023209"/>
    </source>
</evidence>
<comment type="subunit">
    <text evidence="9 10">Homodimer. Probably interacts with PlsY.</text>
</comment>
<evidence type="ECO:0000313" key="12">
    <source>
        <dbReference type="Proteomes" id="UP000297737"/>
    </source>
</evidence>
<keyword evidence="7 10" id="KW-1208">Phospholipid metabolism</keyword>
<keyword evidence="3 10" id="KW-0444">Lipid biosynthesis</keyword>
<dbReference type="InterPro" id="IPR012281">
    <property type="entry name" value="Phospholipid_synth_PlsX-like"/>
</dbReference>
<keyword evidence="2 10" id="KW-0963">Cytoplasm</keyword>
<dbReference type="Pfam" id="PF02504">
    <property type="entry name" value="FA_synthesis"/>
    <property type="match status" value="1"/>
</dbReference>
<comment type="function">
    <text evidence="10">Catalyzes the reversible formation of acyl-phosphate (acyl-PO(4)) from acyl-[acyl-carrier-protein] (acyl-ACP). This enzyme utilizes acyl-ACP as fatty acyl donor, but not acyl-CoA.</text>
</comment>
<comment type="caution">
    <text evidence="11">The sequence shown here is derived from an EMBL/GenBank/DDBJ whole genome shotgun (WGS) entry which is preliminary data.</text>
</comment>
<comment type="subcellular location">
    <subcellularLocation>
        <location evidence="10">Cytoplasm</location>
    </subcellularLocation>
    <text evidence="10">Associated with the membrane possibly through PlsY.</text>
</comment>
<dbReference type="PANTHER" id="PTHR30100">
    <property type="entry name" value="FATTY ACID/PHOSPHOLIPID SYNTHESIS PROTEIN PLSX"/>
    <property type="match status" value="1"/>
</dbReference>
<dbReference type="RefSeq" id="WP_135245675.1">
    <property type="nucleotide sequence ID" value="NZ_SIHO01000002.1"/>
</dbReference>
<keyword evidence="5 10" id="KW-0443">Lipid metabolism</keyword>
<dbReference type="SUPFAM" id="SSF53659">
    <property type="entry name" value="Isocitrate/Isopropylmalate dehydrogenase-like"/>
    <property type="match status" value="1"/>
</dbReference>
<dbReference type="OrthoDB" id="9806408at2"/>
<comment type="catalytic activity">
    <reaction evidence="1 10">
        <text>a fatty acyl-[ACP] + phosphate = an acyl phosphate + holo-[ACP]</text>
        <dbReference type="Rhea" id="RHEA:42292"/>
        <dbReference type="Rhea" id="RHEA-COMP:9685"/>
        <dbReference type="Rhea" id="RHEA-COMP:14125"/>
        <dbReference type="ChEBI" id="CHEBI:43474"/>
        <dbReference type="ChEBI" id="CHEBI:59918"/>
        <dbReference type="ChEBI" id="CHEBI:64479"/>
        <dbReference type="ChEBI" id="CHEBI:138651"/>
        <dbReference type="EC" id="2.3.1.274"/>
    </reaction>
</comment>
<evidence type="ECO:0000256" key="2">
    <source>
        <dbReference type="ARBA" id="ARBA00022490"/>
    </source>
</evidence>
<gene>
    <name evidence="10 11" type="primary">plsX</name>
    <name evidence="11" type="ORF">EUV02_07750</name>
</gene>
<sequence>MSTANPVIALDVMGGDTGLSLVIAAAEIARERYPKLRFRLYGPEAAIRAALAKAPRIAADSVIVHTDQQVLGTDKPSQVIRRGRDTSMGLAISAVKAGEADATVSAGNTGALMAMAKLTLRTMEGIDRPALAALLPTSKADMIMLDLGANTECDAENLVQFAVMGAAFARTVLALPKPRVALLNIGVEELKGTDELKDAAALLRGVELPMSFEGFVEGDGIGKGDIDVVVTDGFSGNIALKSIEGTARLVTGLLADAFRTSWLTKLGYLFSRGALRALRGHIDPDTHNGAVFLGLNGLVVKSHGSASARGFANAIGVAHDLIVGDIARRISDDLDNFRAHRPVLTPEGEAGDDLPAGDA</sequence>
<evidence type="ECO:0000256" key="7">
    <source>
        <dbReference type="ARBA" id="ARBA00023264"/>
    </source>
</evidence>
<dbReference type="NCBIfam" id="TIGR00182">
    <property type="entry name" value="plsX"/>
    <property type="match status" value="1"/>
</dbReference>
<dbReference type="InterPro" id="IPR003664">
    <property type="entry name" value="FA_synthesis"/>
</dbReference>
<name>A0A4Y9EMM1_9SPHN</name>
<evidence type="ECO:0000256" key="1">
    <source>
        <dbReference type="ARBA" id="ARBA00001232"/>
    </source>
</evidence>
<evidence type="ECO:0000256" key="8">
    <source>
        <dbReference type="ARBA" id="ARBA00024069"/>
    </source>
</evidence>
<protein>
    <recommendedName>
        <fullName evidence="8 10">Phosphate acyltransferase</fullName>
        <ecNumber evidence="8 10">2.3.1.274</ecNumber>
    </recommendedName>
    <alternativeName>
        <fullName evidence="10">Acyl-ACP phosphotransacylase</fullName>
    </alternativeName>
    <alternativeName>
        <fullName evidence="10">Acyl-[acyl-carrier-protein]--phosphate acyltransferase</fullName>
    </alternativeName>
    <alternativeName>
        <fullName evidence="10">Phosphate-acyl-ACP acyltransferase</fullName>
    </alternativeName>
</protein>
<dbReference type="PIRSF" id="PIRSF002465">
    <property type="entry name" value="Phsphlp_syn_PlsX"/>
    <property type="match status" value="1"/>
</dbReference>
<dbReference type="Gene3D" id="3.40.718.10">
    <property type="entry name" value="Isopropylmalate Dehydrogenase"/>
    <property type="match status" value="1"/>
</dbReference>
<evidence type="ECO:0000256" key="9">
    <source>
        <dbReference type="ARBA" id="ARBA00046608"/>
    </source>
</evidence>
<evidence type="ECO:0000256" key="10">
    <source>
        <dbReference type="HAMAP-Rule" id="MF_00019"/>
    </source>
</evidence>
<dbReference type="EC" id="2.3.1.274" evidence="8 10"/>
<keyword evidence="12" id="KW-1185">Reference proteome</keyword>
<keyword evidence="11" id="KW-0012">Acyltransferase</keyword>